<name>A0A8S5S8B3_9CAUD</name>
<dbReference type="InterPro" id="IPR006528">
    <property type="entry name" value="Phage_head_morphogenesis_dom"/>
</dbReference>
<accession>A0A8S5S8B3</accession>
<evidence type="ECO:0000256" key="1">
    <source>
        <dbReference type="SAM" id="Coils"/>
    </source>
</evidence>
<organism evidence="4">
    <name type="scientific">Siphoviridae sp. ctBAZ2</name>
    <dbReference type="NCBI Taxonomy" id="2827801"/>
    <lineage>
        <taxon>Viruses</taxon>
        <taxon>Duplodnaviria</taxon>
        <taxon>Heunggongvirae</taxon>
        <taxon>Uroviricota</taxon>
        <taxon>Caudoviricetes</taxon>
    </lineage>
</organism>
<sequence>MNKRQLEVEKAKLREEKKLLKELKKIYEDAAKEVEQKIRISNGKIDLLLSVYDELDDKQKSLLQSQIYQKKFQENLKRQLDELIGNLNVDSYDSITRYLTDSYYTGYIGTMYDIQGQGIPLITPINEKQVTRAMTLNTKLSVPLYTRMGIDVGVLKKQIAKHISRGIATSSSYAHIARNIDGASNIGFNKAMRIARTEGHRIQVLSANDAQHAAKAKGCEVVKQWDATLDGRTRPMHRLLDGKLAEIDEPFVVDDIEVMYPGGFGIASQDVNCRCALLQRARWALDADELKTLKERAEYYGLDKTNDFDEFRQKYYKIEVFMKEQSEFCDKYGLSTDERYAINAYVSSLAYTINDCLRNDLKMQKNEKKIVSDLRSALNKIPDYTKEVTRSIIFYTNKELEDFIKDYKENKTITIKSFVSTTRVGIYNPEAQVQIFFKNVKHAKDISLFNFKEKEVLYSTDVEFDILNVKEIDGKYYIILSEKER</sequence>
<dbReference type="EMBL" id="BK032547">
    <property type="protein sequence ID" value="DAF46919.1"/>
    <property type="molecule type" value="Genomic_DNA"/>
</dbReference>
<keyword evidence="1" id="KW-0175">Coiled coil</keyword>
<dbReference type="SUPFAM" id="SSF56399">
    <property type="entry name" value="ADP-ribosylation"/>
    <property type="match status" value="1"/>
</dbReference>
<feature type="domain" description="Phage head morphogenesis" evidence="3">
    <location>
        <begin position="157"/>
        <end position="277"/>
    </location>
</feature>
<protein>
    <submittedName>
        <fullName evidence="4">Minor capsid protein</fullName>
    </submittedName>
</protein>
<dbReference type="Pfam" id="PF04233">
    <property type="entry name" value="Phage_Mu_F"/>
    <property type="match status" value="1"/>
</dbReference>
<dbReference type="InterPro" id="IPR003540">
    <property type="entry name" value="ADP-ribosyltransferase"/>
</dbReference>
<reference evidence="4" key="1">
    <citation type="journal article" date="2021" name="Proc. Natl. Acad. Sci. U.S.A.">
        <title>A Catalog of Tens of Thousands of Viruses from Human Metagenomes Reveals Hidden Associations with Chronic Diseases.</title>
        <authorList>
            <person name="Tisza M.J."/>
            <person name="Buck C.B."/>
        </authorList>
    </citation>
    <scope>NUCLEOTIDE SEQUENCE</scope>
    <source>
        <strain evidence="4">CtBAZ2</strain>
    </source>
</reference>
<evidence type="ECO:0000259" key="2">
    <source>
        <dbReference type="Pfam" id="PF03496"/>
    </source>
</evidence>
<dbReference type="Pfam" id="PF03496">
    <property type="entry name" value="ADPrib_exo_Tox"/>
    <property type="match status" value="1"/>
</dbReference>
<feature type="domain" description="ADP ribosyltransferase" evidence="2">
    <location>
        <begin position="331"/>
        <end position="482"/>
    </location>
</feature>
<proteinExistence type="predicted"/>
<dbReference type="Gene3D" id="3.90.176.10">
    <property type="entry name" value="Toxin ADP-ribosyltransferase, Chain A, domain 1"/>
    <property type="match status" value="1"/>
</dbReference>
<feature type="coiled-coil region" evidence="1">
    <location>
        <begin position="3"/>
        <end position="40"/>
    </location>
</feature>
<evidence type="ECO:0000259" key="3">
    <source>
        <dbReference type="Pfam" id="PF04233"/>
    </source>
</evidence>
<dbReference type="PROSITE" id="PS51996">
    <property type="entry name" value="TR_MART"/>
    <property type="match status" value="1"/>
</dbReference>
<evidence type="ECO:0000313" key="4">
    <source>
        <dbReference type="EMBL" id="DAF46919.1"/>
    </source>
</evidence>